<comment type="caution">
    <text evidence="3">The sequence shown here is derived from an EMBL/GenBank/DDBJ whole genome shotgun (WGS) entry which is preliminary data.</text>
</comment>
<evidence type="ECO:0000313" key="4">
    <source>
        <dbReference type="Proteomes" id="UP000272706"/>
    </source>
</evidence>
<dbReference type="AlphaFoldDB" id="A0A3A5KAA1"/>
<gene>
    <name evidence="3" type="ORF">D3227_27245</name>
</gene>
<evidence type="ECO:0000313" key="3">
    <source>
        <dbReference type="EMBL" id="RJT32099.1"/>
    </source>
</evidence>
<evidence type="ECO:0000256" key="1">
    <source>
        <dbReference type="SAM" id="MobiDB-lite"/>
    </source>
</evidence>
<protein>
    <submittedName>
        <fullName evidence="3">Uncharacterized protein</fullName>
    </submittedName>
</protein>
<dbReference type="Proteomes" id="UP000272706">
    <property type="component" value="Unassembled WGS sequence"/>
</dbReference>
<feature type="signal peptide" evidence="2">
    <location>
        <begin position="1"/>
        <end position="26"/>
    </location>
</feature>
<feature type="region of interest" description="Disordered" evidence="1">
    <location>
        <begin position="68"/>
        <end position="88"/>
    </location>
</feature>
<reference evidence="3 4" key="1">
    <citation type="submission" date="2018-09" db="EMBL/GenBank/DDBJ databases">
        <title>Mesorhizobium carmichaelinearum sp. nov. isolated from Carmichaelinea spp. root nodules in New Zealand.</title>
        <authorList>
            <person name="De Meyer S.E."/>
        </authorList>
    </citation>
    <scope>NUCLEOTIDE SEQUENCE [LARGE SCALE GENOMIC DNA]</scope>
    <source>
        <strain evidence="3 4">ICMP19557</strain>
    </source>
</reference>
<dbReference type="EMBL" id="QZWZ01000027">
    <property type="protein sequence ID" value="RJT32099.1"/>
    <property type="molecule type" value="Genomic_DNA"/>
</dbReference>
<keyword evidence="4" id="KW-1185">Reference proteome</keyword>
<name>A0A3A5KAA1_9HYPH</name>
<evidence type="ECO:0000256" key="2">
    <source>
        <dbReference type="SAM" id="SignalP"/>
    </source>
</evidence>
<accession>A0A3A5KAA1</accession>
<organism evidence="3 4">
    <name type="scientific">Mesorhizobium waimense</name>
    <dbReference type="NCBI Taxonomy" id="1300307"/>
    <lineage>
        <taxon>Bacteria</taxon>
        <taxon>Pseudomonadati</taxon>
        <taxon>Pseudomonadota</taxon>
        <taxon>Alphaproteobacteria</taxon>
        <taxon>Hyphomicrobiales</taxon>
        <taxon>Phyllobacteriaceae</taxon>
        <taxon>Mesorhizobium</taxon>
    </lineage>
</organism>
<proteinExistence type="predicted"/>
<feature type="chain" id="PRO_5017432511" evidence="2">
    <location>
        <begin position="27"/>
        <end position="226"/>
    </location>
</feature>
<sequence>MHMTTMTRRAALGAIACIPAIGAATAAVARPEAVSLHPDAELFQLEREIDALKDRMDKLEKSQRRLCRKAEKAAGQQPLRPSDWEKQVPSMPDDLKAMRTKAQDHVTFGDVLRGAEWEPPAVLAWHAAIASERAAIKAAWDQFSGSLDEHHRLLGYDAQEEEFDNAVSEHWEIGRRIFEIPARTLDGMAVKVRTAKSLGILETGDDDDALTSIAADILRIAQGGAV</sequence>
<keyword evidence="2" id="KW-0732">Signal</keyword>